<dbReference type="InterPro" id="IPR004675">
    <property type="entry name" value="AhpD_core"/>
</dbReference>
<dbReference type="PANTHER" id="PTHR35446:SF2">
    <property type="entry name" value="CARBOXYMUCONOLACTONE DECARBOXYLASE-LIKE DOMAIN-CONTAINING PROTEIN"/>
    <property type="match status" value="1"/>
</dbReference>
<comment type="caution">
    <text evidence="2">The sequence shown here is derived from an EMBL/GenBank/DDBJ whole genome shotgun (WGS) entry which is preliminary data.</text>
</comment>
<sequence length="150" mass="17543">MEKIAYQDIPDGMFQKLNNLEDFINQSLLEKSLLKLIKLRVSQINGCAYCVDMHHKELKHINETELRLSSLVVWRETPYFSEKERAALNFAEELTILSNTPINNKIYNTLETHFSKKEISFLALAITQINTWNRLMKTFLFTPGNYKVNS</sequence>
<dbReference type="InterPro" id="IPR029032">
    <property type="entry name" value="AhpD-like"/>
</dbReference>
<evidence type="ECO:0000313" key="3">
    <source>
        <dbReference type="Proteomes" id="UP000269412"/>
    </source>
</evidence>
<keyword evidence="2" id="KW-0575">Peroxidase</keyword>
<feature type="domain" description="Carboxymuconolactone decarboxylase-like" evidence="1">
    <location>
        <begin position="26"/>
        <end position="93"/>
    </location>
</feature>
<organism evidence="2 3">
    <name type="scientific">Maribacter vaceletii</name>
    <dbReference type="NCBI Taxonomy" id="1206816"/>
    <lineage>
        <taxon>Bacteria</taxon>
        <taxon>Pseudomonadati</taxon>
        <taxon>Bacteroidota</taxon>
        <taxon>Flavobacteriia</taxon>
        <taxon>Flavobacteriales</taxon>
        <taxon>Flavobacteriaceae</taxon>
        <taxon>Maribacter</taxon>
    </lineage>
</organism>
<dbReference type="Gene3D" id="1.20.1290.10">
    <property type="entry name" value="AhpD-like"/>
    <property type="match status" value="1"/>
</dbReference>
<accession>A0A495E631</accession>
<dbReference type="GO" id="GO:0051920">
    <property type="term" value="F:peroxiredoxin activity"/>
    <property type="evidence" value="ECO:0007669"/>
    <property type="project" value="InterPro"/>
</dbReference>
<dbReference type="InterPro" id="IPR003779">
    <property type="entry name" value="CMD-like"/>
</dbReference>
<dbReference type="PANTHER" id="PTHR35446">
    <property type="entry name" value="SI:CH211-175M2.5"/>
    <property type="match status" value="1"/>
</dbReference>
<dbReference type="Proteomes" id="UP000269412">
    <property type="component" value="Unassembled WGS sequence"/>
</dbReference>
<keyword evidence="3" id="KW-1185">Reference proteome</keyword>
<reference evidence="2 3" key="1">
    <citation type="submission" date="2018-10" db="EMBL/GenBank/DDBJ databases">
        <title>Genomic Encyclopedia of Archaeal and Bacterial Type Strains, Phase II (KMG-II): from individual species to whole genera.</title>
        <authorList>
            <person name="Goeker M."/>
        </authorList>
    </citation>
    <scope>NUCLEOTIDE SEQUENCE [LARGE SCALE GENOMIC DNA]</scope>
    <source>
        <strain evidence="2 3">DSM 25230</strain>
    </source>
</reference>
<dbReference type="EMBL" id="RBIQ01000009">
    <property type="protein sequence ID" value="RKR12246.1"/>
    <property type="molecule type" value="Genomic_DNA"/>
</dbReference>
<evidence type="ECO:0000259" key="1">
    <source>
        <dbReference type="Pfam" id="PF02627"/>
    </source>
</evidence>
<dbReference type="NCBIfam" id="TIGR00778">
    <property type="entry name" value="ahpD_dom"/>
    <property type="match status" value="1"/>
</dbReference>
<gene>
    <name evidence="2" type="ORF">CLV91_2372</name>
</gene>
<dbReference type="AlphaFoldDB" id="A0A495E631"/>
<dbReference type="RefSeq" id="WP_121068133.1">
    <property type="nucleotide sequence ID" value="NZ_RBIQ01000009.1"/>
</dbReference>
<dbReference type="SUPFAM" id="SSF69118">
    <property type="entry name" value="AhpD-like"/>
    <property type="match status" value="1"/>
</dbReference>
<dbReference type="Pfam" id="PF02627">
    <property type="entry name" value="CMD"/>
    <property type="match status" value="1"/>
</dbReference>
<evidence type="ECO:0000313" key="2">
    <source>
        <dbReference type="EMBL" id="RKR12246.1"/>
    </source>
</evidence>
<proteinExistence type="predicted"/>
<name>A0A495E631_9FLAO</name>
<keyword evidence="2" id="KW-0560">Oxidoreductase</keyword>
<protein>
    <submittedName>
        <fullName evidence="2">AhpD family alkylhydroperoxidase</fullName>
    </submittedName>
</protein>
<dbReference type="OrthoDB" id="9801997at2"/>